<name>A0ABN6F7P6_9BACT</name>
<dbReference type="EMBL" id="AP024488">
    <property type="protein sequence ID" value="BCS98081.1"/>
    <property type="molecule type" value="Genomic_DNA"/>
</dbReference>
<evidence type="ECO:0008006" key="3">
    <source>
        <dbReference type="Google" id="ProtNLM"/>
    </source>
</evidence>
<accession>A0ABN6F7P6</accession>
<protein>
    <recommendedName>
        <fullName evidence="3">Flagellar assembly protein T N-terminal domain-containing protein</fullName>
    </recommendedName>
</protein>
<sequence length="390" mass="41928">MLLAVALAIPGALCAEEGSSLKVFLSLGKGPISRSNIPDAKDKAVKDGLYSSVEEALFATLSLGAIAVNFDTVTEVLSDPPENYIDGYKVVAERRYGDHYHVAVEASVAMDRLAERLTTAGIVLEGSEKPKLLFLISEKRPETPGFDYWWGPGKSFIATVSDAAISDAMAKRGFEVLPHRAIVDDASSLGSDGLISREEAQRIGSAFGADVVVTGRAWTEASGNVMGEERSFRASIELEGILVSTGGPIGQTHKASIAVGTDPAEVSNRAMTEASLEAGRDLSSIIIGAMKEKQSRSTMIEVVVEGTNFFENFTQLSREMEGLSGVLSVRPRERRVERAVMVVNFTGEGKKLAEKLLSRNYKGFSITISEVSRDHIKVDMVAGGKNTFMQ</sequence>
<dbReference type="Proteomes" id="UP001320148">
    <property type="component" value="Chromosome"/>
</dbReference>
<proteinExistence type="predicted"/>
<keyword evidence="2" id="KW-1185">Reference proteome</keyword>
<evidence type="ECO:0000313" key="1">
    <source>
        <dbReference type="EMBL" id="BCS98081.1"/>
    </source>
</evidence>
<gene>
    <name evidence="1" type="ORF">DSLASN_37130</name>
</gene>
<organism evidence="1 2">
    <name type="scientific">Desulfoluna limicola</name>
    <dbReference type="NCBI Taxonomy" id="2810562"/>
    <lineage>
        <taxon>Bacteria</taxon>
        <taxon>Pseudomonadati</taxon>
        <taxon>Thermodesulfobacteriota</taxon>
        <taxon>Desulfobacteria</taxon>
        <taxon>Desulfobacterales</taxon>
        <taxon>Desulfolunaceae</taxon>
        <taxon>Desulfoluna</taxon>
    </lineage>
</organism>
<evidence type="ECO:0000313" key="2">
    <source>
        <dbReference type="Proteomes" id="UP001320148"/>
    </source>
</evidence>
<reference evidence="1 2" key="1">
    <citation type="submission" date="2021-02" db="EMBL/GenBank/DDBJ databases">
        <title>Complete genome of Desulfoluna sp. strain ASN36.</title>
        <authorList>
            <person name="Takahashi A."/>
            <person name="Kojima H."/>
            <person name="Fukui M."/>
        </authorList>
    </citation>
    <scope>NUCLEOTIDE SEQUENCE [LARGE SCALE GENOMIC DNA]</scope>
    <source>
        <strain evidence="1 2">ASN36</strain>
    </source>
</reference>